<dbReference type="HOGENOM" id="CLU_131186_0_0_1"/>
<protein>
    <submittedName>
        <fullName evidence="2">Uncharacterized protein</fullName>
    </submittedName>
</protein>
<feature type="region of interest" description="Disordered" evidence="1">
    <location>
        <begin position="59"/>
        <end position="79"/>
    </location>
</feature>
<sequence>MALSSSQAGDGLPLLLVPSGGGNGARRPPRCAVVERMRKMEARDGLPVSFLFKWCHSGESKRDRSVGGDNNKQSGASPQCLFHGACFHLRARRRGARLRPARPLPRRHTTPRRPPRPPRAGRQAGRGRKGRPASCRPEPARRRGR</sequence>
<feature type="region of interest" description="Disordered" evidence="1">
    <location>
        <begin position="93"/>
        <end position="145"/>
    </location>
</feature>
<keyword evidence="3" id="KW-1185">Reference proteome</keyword>
<reference evidence="2" key="1">
    <citation type="submission" date="2015-04" db="UniProtKB">
        <authorList>
            <consortium name="EnsemblPlants"/>
        </authorList>
    </citation>
    <scope>IDENTIFICATION</scope>
</reference>
<reference evidence="2" key="2">
    <citation type="submission" date="2018-05" db="EMBL/GenBank/DDBJ databases">
        <title>OmerRS3 (Oryza meridionalis Reference Sequence Version 3).</title>
        <authorList>
            <person name="Zhang J."/>
            <person name="Kudrna D."/>
            <person name="Lee S."/>
            <person name="Talag J."/>
            <person name="Welchert J."/>
            <person name="Wing R.A."/>
        </authorList>
    </citation>
    <scope>NUCLEOTIDE SEQUENCE [LARGE SCALE GENOMIC DNA]</scope>
    <source>
        <strain evidence="2">cv. OR44</strain>
    </source>
</reference>
<dbReference type="AlphaFoldDB" id="A0A0E0D6Y5"/>
<evidence type="ECO:0000313" key="2">
    <source>
        <dbReference type="EnsemblPlants" id="OMERI03G31650.1"/>
    </source>
</evidence>
<name>A0A0E0D6Y5_9ORYZ</name>
<dbReference type="Proteomes" id="UP000008021">
    <property type="component" value="Chromosome 3"/>
</dbReference>
<dbReference type="Gramene" id="OMERI03G31650.1">
    <property type="protein sequence ID" value="OMERI03G31650.1"/>
    <property type="gene ID" value="OMERI03G31650"/>
</dbReference>
<feature type="compositionally biased region" description="Basic residues" evidence="1">
    <location>
        <begin position="93"/>
        <end position="116"/>
    </location>
</feature>
<feature type="compositionally biased region" description="Polar residues" evidence="1">
    <location>
        <begin position="68"/>
        <end position="77"/>
    </location>
</feature>
<feature type="region of interest" description="Disordered" evidence="1">
    <location>
        <begin position="1"/>
        <end position="28"/>
    </location>
</feature>
<feature type="compositionally biased region" description="Low complexity" evidence="1">
    <location>
        <begin position="9"/>
        <end position="18"/>
    </location>
</feature>
<organism evidence="2">
    <name type="scientific">Oryza meridionalis</name>
    <dbReference type="NCBI Taxonomy" id="40149"/>
    <lineage>
        <taxon>Eukaryota</taxon>
        <taxon>Viridiplantae</taxon>
        <taxon>Streptophyta</taxon>
        <taxon>Embryophyta</taxon>
        <taxon>Tracheophyta</taxon>
        <taxon>Spermatophyta</taxon>
        <taxon>Magnoliopsida</taxon>
        <taxon>Liliopsida</taxon>
        <taxon>Poales</taxon>
        <taxon>Poaceae</taxon>
        <taxon>BOP clade</taxon>
        <taxon>Oryzoideae</taxon>
        <taxon>Oryzeae</taxon>
        <taxon>Oryzinae</taxon>
        <taxon>Oryza</taxon>
    </lineage>
</organism>
<accession>A0A0E0D6Y5</accession>
<dbReference type="EnsemblPlants" id="OMERI03G31650.1">
    <property type="protein sequence ID" value="OMERI03G31650.1"/>
    <property type="gene ID" value="OMERI03G31650"/>
</dbReference>
<evidence type="ECO:0000313" key="3">
    <source>
        <dbReference type="Proteomes" id="UP000008021"/>
    </source>
</evidence>
<evidence type="ECO:0000256" key="1">
    <source>
        <dbReference type="SAM" id="MobiDB-lite"/>
    </source>
</evidence>
<proteinExistence type="predicted"/>